<organism evidence="1 2">
    <name type="scientific">Pseudofulvimonas gallinarii</name>
    <dbReference type="NCBI Taxonomy" id="634155"/>
    <lineage>
        <taxon>Bacteria</taxon>
        <taxon>Pseudomonadati</taxon>
        <taxon>Pseudomonadota</taxon>
        <taxon>Gammaproteobacteria</taxon>
        <taxon>Lysobacterales</taxon>
        <taxon>Rhodanobacteraceae</taxon>
        <taxon>Pseudofulvimonas</taxon>
    </lineage>
</organism>
<reference evidence="1 2" key="1">
    <citation type="submission" date="2019-03" db="EMBL/GenBank/DDBJ databases">
        <title>Genomic Encyclopedia of Type Strains, Phase IV (KMG-IV): sequencing the most valuable type-strain genomes for metagenomic binning, comparative biology and taxonomic classification.</title>
        <authorList>
            <person name="Goeker M."/>
        </authorList>
    </citation>
    <scope>NUCLEOTIDE SEQUENCE [LARGE SCALE GENOMIC DNA]</scope>
    <source>
        <strain evidence="1 2">DSM 21944</strain>
    </source>
</reference>
<name>A0A4R3LK12_9GAMM</name>
<accession>A0A4R3LK12</accession>
<evidence type="ECO:0000313" key="1">
    <source>
        <dbReference type="EMBL" id="TCT00171.1"/>
    </source>
</evidence>
<dbReference type="Proteomes" id="UP000294599">
    <property type="component" value="Unassembled WGS sequence"/>
</dbReference>
<dbReference type="AlphaFoldDB" id="A0A4R3LK12"/>
<dbReference type="EMBL" id="SMAF01000004">
    <property type="protein sequence ID" value="TCT00171.1"/>
    <property type="molecule type" value="Genomic_DNA"/>
</dbReference>
<proteinExistence type="predicted"/>
<protein>
    <submittedName>
        <fullName evidence="1">Uncharacterized protein</fullName>
    </submittedName>
</protein>
<sequence length="130" mass="13668">MDLGGRNRDVTTGVVAYRTVSLLSPLFAPAHIVVSGMALDTRPPGDRGNLIAVQLIRSDGTRESHFGLAGKGYVDFDAGGSNSDDSNGMTLTASGQAMLIGTTERVGTDTDFLVSKIIHDRVFADGVELD</sequence>
<comment type="caution">
    <text evidence="1">The sequence shown here is derived from an EMBL/GenBank/DDBJ whole genome shotgun (WGS) entry which is preliminary data.</text>
</comment>
<keyword evidence="2" id="KW-1185">Reference proteome</keyword>
<evidence type="ECO:0000313" key="2">
    <source>
        <dbReference type="Proteomes" id="UP000294599"/>
    </source>
</evidence>
<gene>
    <name evidence="1" type="ORF">EDC25_104163</name>
</gene>